<evidence type="ECO:0000256" key="1">
    <source>
        <dbReference type="ARBA" id="ARBA00010541"/>
    </source>
</evidence>
<evidence type="ECO:0000256" key="5">
    <source>
        <dbReference type="ARBA" id="ARBA00023026"/>
    </source>
</evidence>
<feature type="signal peptide" evidence="7">
    <location>
        <begin position="1"/>
        <end position="24"/>
    </location>
</feature>
<keyword evidence="4" id="KW-0720">Serine protease</keyword>
<evidence type="ECO:0000256" key="3">
    <source>
        <dbReference type="ARBA" id="ARBA00022801"/>
    </source>
</evidence>
<dbReference type="AlphaFoldDB" id="A0AAD2CQ49"/>
<proteinExistence type="inferred from homology"/>
<keyword evidence="3" id="KW-0378">Hydrolase</keyword>
<dbReference type="Pfam" id="PF13180">
    <property type="entry name" value="PDZ_2"/>
    <property type="match status" value="1"/>
</dbReference>
<keyword evidence="7" id="KW-0732">Signal</keyword>
<feature type="region of interest" description="Disordered" evidence="6">
    <location>
        <begin position="44"/>
        <end position="64"/>
    </location>
</feature>
<comment type="similarity">
    <text evidence="1">Belongs to the peptidase S1C family.</text>
</comment>
<dbReference type="PANTHER" id="PTHR43343:SF3">
    <property type="entry name" value="PROTEASE DO-LIKE 8, CHLOROPLASTIC"/>
    <property type="match status" value="1"/>
</dbReference>
<dbReference type="PROSITE" id="PS50106">
    <property type="entry name" value="PDZ"/>
    <property type="match status" value="1"/>
</dbReference>
<evidence type="ECO:0000256" key="7">
    <source>
        <dbReference type="SAM" id="SignalP"/>
    </source>
</evidence>
<dbReference type="InterPro" id="IPR051201">
    <property type="entry name" value="Chloro_Bact_Ser_Proteases"/>
</dbReference>
<dbReference type="FunFam" id="2.40.10.10:FF:000001">
    <property type="entry name" value="Periplasmic serine protease DegS"/>
    <property type="match status" value="1"/>
</dbReference>
<evidence type="ECO:0000256" key="4">
    <source>
        <dbReference type="ARBA" id="ARBA00022825"/>
    </source>
</evidence>
<reference evidence="9" key="1">
    <citation type="submission" date="2023-08" db="EMBL/GenBank/DDBJ databases">
        <authorList>
            <person name="Audoor S."/>
            <person name="Bilcke G."/>
        </authorList>
    </citation>
    <scope>NUCLEOTIDE SEQUENCE</scope>
</reference>
<comment type="caution">
    <text evidence="9">The sequence shown here is derived from an EMBL/GenBank/DDBJ whole genome shotgun (WGS) entry which is preliminary data.</text>
</comment>
<dbReference type="SMART" id="SM00228">
    <property type="entry name" value="PDZ"/>
    <property type="match status" value="1"/>
</dbReference>
<organism evidence="9 10">
    <name type="scientific">Cylindrotheca closterium</name>
    <dbReference type="NCBI Taxonomy" id="2856"/>
    <lineage>
        <taxon>Eukaryota</taxon>
        <taxon>Sar</taxon>
        <taxon>Stramenopiles</taxon>
        <taxon>Ochrophyta</taxon>
        <taxon>Bacillariophyta</taxon>
        <taxon>Bacillariophyceae</taxon>
        <taxon>Bacillariophycidae</taxon>
        <taxon>Bacillariales</taxon>
        <taxon>Bacillariaceae</taxon>
        <taxon>Cylindrotheca</taxon>
    </lineage>
</organism>
<dbReference type="InterPro" id="IPR036034">
    <property type="entry name" value="PDZ_sf"/>
</dbReference>
<dbReference type="Gene3D" id="2.40.10.120">
    <property type="match status" value="1"/>
</dbReference>
<dbReference type="InterPro" id="IPR001478">
    <property type="entry name" value="PDZ"/>
</dbReference>
<dbReference type="CDD" id="cd00990">
    <property type="entry name" value="cpPDZ_AtDEGP1-like"/>
    <property type="match status" value="1"/>
</dbReference>
<sequence>MKRLSVYTSLLIVLTTISQRDVYAFEGRYRRLFGVPRRSVVPTWHAATPKPNNDSIHLNDSPENPERRKILLSSAAAFASAFAVGKQVEPAEAASATTVILEDSEKRRIDTFEKCAPSVVFIDTFTQKQDAFSPNSIEVPIGTGSGFVWDKQGHIVTNYHVVRNARSAQVAIVTPTNGKALPAGAITMTTDSPGDVDDTFNVFKPQSEIRASSRKSFSPDYQRSVFRAKVVGVDPGKDIAVLKVEVQDPDILQPISVGTSKNLKVGQVALAIGNPFGLDHTLTQGIISGLGREVRSPTGRPISNVIQTDAAINPGNSGGPLLDSSGRLIGMNTAIYSPSGASAGIGFAIPIDSVNFIVNTLIKDGKVIRPILGIGYLESRQARALGISRGVLVLDVPPDSPAAKAGLRGTSRTETGLIEIGDIIVKVGSTVINTEANLFEALEGYFPGDNIEVKVLRIEAVSDRLEQREVKLTIPLQSSEILDQVPSVTLFQQLGQQPQLGP</sequence>
<evidence type="ECO:0000256" key="6">
    <source>
        <dbReference type="SAM" id="MobiDB-lite"/>
    </source>
</evidence>
<gene>
    <name evidence="9" type="ORF">CYCCA115_LOCUS5269</name>
</gene>
<dbReference type="SUPFAM" id="SSF50494">
    <property type="entry name" value="Trypsin-like serine proteases"/>
    <property type="match status" value="1"/>
</dbReference>
<dbReference type="SUPFAM" id="SSF50156">
    <property type="entry name" value="PDZ domain-like"/>
    <property type="match status" value="1"/>
</dbReference>
<dbReference type="InterPro" id="IPR001940">
    <property type="entry name" value="Peptidase_S1C"/>
</dbReference>
<dbReference type="Gene3D" id="2.30.42.10">
    <property type="match status" value="1"/>
</dbReference>
<evidence type="ECO:0000313" key="9">
    <source>
        <dbReference type="EMBL" id="CAJ1936593.1"/>
    </source>
</evidence>
<protein>
    <recommendedName>
        <fullName evidence="8">PDZ domain-containing protein</fullName>
    </recommendedName>
</protein>
<keyword evidence="10" id="KW-1185">Reference proteome</keyword>
<dbReference type="GO" id="GO:0006508">
    <property type="term" value="P:proteolysis"/>
    <property type="evidence" value="ECO:0007669"/>
    <property type="project" value="UniProtKB-KW"/>
</dbReference>
<name>A0AAD2CQ49_9STRA</name>
<dbReference type="PRINTS" id="PR00834">
    <property type="entry name" value="PROTEASES2C"/>
</dbReference>
<evidence type="ECO:0000313" key="10">
    <source>
        <dbReference type="Proteomes" id="UP001295423"/>
    </source>
</evidence>
<dbReference type="InterPro" id="IPR009003">
    <property type="entry name" value="Peptidase_S1_PA"/>
</dbReference>
<dbReference type="Proteomes" id="UP001295423">
    <property type="component" value="Unassembled WGS sequence"/>
</dbReference>
<accession>A0AAD2CQ49</accession>
<dbReference type="Gene3D" id="2.40.10.10">
    <property type="entry name" value="Trypsin-like serine proteases"/>
    <property type="match status" value="1"/>
</dbReference>
<keyword evidence="5" id="KW-0843">Virulence</keyword>
<evidence type="ECO:0000256" key="2">
    <source>
        <dbReference type="ARBA" id="ARBA00022670"/>
    </source>
</evidence>
<dbReference type="PANTHER" id="PTHR43343">
    <property type="entry name" value="PEPTIDASE S12"/>
    <property type="match status" value="1"/>
</dbReference>
<dbReference type="InterPro" id="IPR039382">
    <property type="entry name" value="DEGP1/8_PDZ_dom"/>
</dbReference>
<dbReference type="GO" id="GO:0004252">
    <property type="term" value="F:serine-type endopeptidase activity"/>
    <property type="evidence" value="ECO:0007669"/>
    <property type="project" value="InterPro"/>
</dbReference>
<feature type="domain" description="PDZ" evidence="8">
    <location>
        <begin position="358"/>
        <end position="432"/>
    </location>
</feature>
<dbReference type="Pfam" id="PF13365">
    <property type="entry name" value="Trypsin_2"/>
    <property type="match status" value="1"/>
</dbReference>
<evidence type="ECO:0000259" key="8">
    <source>
        <dbReference type="PROSITE" id="PS50106"/>
    </source>
</evidence>
<feature type="chain" id="PRO_5041900419" description="PDZ domain-containing protein" evidence="7">
    <location>
        <begin position="25"/>
        <end position="502"/>
    </location>
</feature>
<dbReference type="InterPro" id="IPR043504">
    <property type="entry name" value="Peptidase_S1_PA_chymotrypsin"/>
</dbReference>
<feature type="compositionally biased region" description="Polar residues" evidence="6">
    <location>
        <begin position="50"/>
        <end position="62"/>
    </location>
</feature>
<dbReference type="EMBL" id="CAKOGP040000557">
    <property type="protein sequence ID" value="CAJ1936593.1"/>
    <property type="molecule type" value="Genomic_DNA"/>
</dbReference>
<keyword evidence="2" id="KW-0645">Protease</keyword>